<dbReference type="EMBL" id="PQAP01000166">
    <property type="protein sequence ID" value="PWB69714.1"/>
    <property type="molecule type" value="Genomic_DNA"/>
</dbReference>
<evidence type="ECO:0000256" key="4">
    <source>
        <dbReference type="SAM" id="SignalP"/>
    </source>
</evidence>
<dbReference type="PANTHER" id="PTHR30061:SF50">
    <property type="entry name" value="MALTOSE_MALTODEXTRIN-BINDING PERIPLASMIC PROTEIN"/>
    <property type="match status" value="1"/>
</dbReference>
<comment type="caution">
    <text evidence="5">The sequence shown here is derived from an EMBL/GenBank/DDBJ whole genome shotgun (WGS) entry which is preliminary data.</text>
</comment>
<organism evidence="5 6">
    <name type="scientific">candidate division GN15 bacterium</name>
    <dbReference type="NCBI Taxonomy" id="2072418"/>
    <lineage>
        <taxon>Bacteria</taxon>
        <taxon>candidate division GN15</taxon>
    </lineage>
</organism>
<dbReference type="PROSITE" id="PS51257">
    <property type="entry name" value="PROKAR_LIPOPROTEIN"/>
    <property type="match status" value="1"/>
</dbReference>
<evidence type="ECO:0000256" key="3">
    <source>
        <dbReference type="ARBA" id="ARBA00022729"/>
    </source>
</evidence>
<evidence type="ECO:0008006" key="7">
    <source>
        <dbReference type="Google" id="ProtNLM"/>
    </source>
</evidence>
<gene>
    <name evidence="5" type="ORF">C3F09_10125</name>
</gene>
<keyword evidence="2" id="KW-0813">Transport</keyword>
<dbReference type="PANTHER" id="PTHR30061">
    <property type="entry name" value="MALTOSE-BINDING PERIPLASMIC PROTEIN"/>
    <property type="match status" value="1"/>
</dbReference>
<dbReference type="GO" id="GO:0015768">
    <property type="term" value="P:maltose transport"/>
    <property type="evidence" value="ECO:0007669"/>
    <property type="project" value="TreeGrafter"/>
</dbReference>
<proteinExistence type="inferred from homology"/>
<evidence type="ECO:0000313" key="5">
    <source>
        <dbReference type="EMBL" id="PWB69714.1"/>
    </source>
</evidence>
<dbReference type="SUPFAM" id="SSF53850">
    <property type="entry name" value="Periplasmic binding protein-like II"/>
    <property type="match status" value="1"/>
</dbReference>
<feature type="chain" id="PRO_5032951760" description="Extracellular solute-binding protein" evidence="4">
    <location>
        <begin position="22"/>
        <end position="407"/>
    </location>
</feature>
<evidence type="ECO:0000256" key="1">
    <source>
        <dbReference type="ARBA" id="ARBA00008520"/>
    </source>
</evidence>
<dbReference type="GO" id="GO:1901982">
    <property type="term" value="F:maltose binding"/>
    <property type="evidence" value="ECO:0007669"/>
    <property type="project" value="TreeGrafter"/>
</dbReference>
<protein>
    <recommendedName>
        <fullName evidence="7">Extracellular solute-binding protein</fullName>
    </recommendedName>
</protein>
<sequence>MRYLFVLALLCIVSACGSAVAKETVEWWQFWTDPGIKPTIEAMIRDFEAANPDIQIKVTDLTWSDGQEKIVIAFNAGTAPDMLEVGSDWIAQLAANGYLSDLSAHIAPDSNRFKGWGMVTYDGKVYGKPWILGTRVLFGNRDIINQTGAAPGFVPVTLTQLQKSALAIQKMRKGEYGWGSNTAEKHRLYKKFLPIFWSFGAQLFTDDNRYCVISSDKGIAALTYYKYLNDSCGYVADQRGVEDAFLDGKIGYIISGDWLLKRIELENRKINLMTTLIPGPKYPGKSFLGGEILVVNEQSKRREAALKFIDFLTSPANQVRFCKANRSANPSSVEAQADPYFAGNPHLVTFIKQINSAICPPVDPDWPLIEDVIEKAVEDALFGRRLVATALRDAQIQITALKSHAKP</sequence>
<dbReference type="GO" id="GO:0055052">
    <property type="term" value="C:ATP-binding cassette (ABC) transporter complex, substrate-binding subunit-containing"/>
    <property type="evidence" value="ECO:0007669"/>
    <property type="project" value="TreeGrafter"/>
</dbReference>
<reference evidence="5 6" key="1">
    <citation type="journal article" date="2018" name="ISME J.">
        <title>A methanotrophic archaeon couples anaerobic oxidation of methane to Fe(III) reduction.</title>
        <authorList>
            <person name="Cai C."/>
            <person name="Leu A.O."/>
            <person name="Xie G.J."/>
            <person name="Guo J."/>
            <person name="Feng Y."/>
            <person name="Zhao J.X."/>
            <person name="Tyson G.W."/>
            <person name="Yuan Z."/>
            <person name="Hu S."/>
        </authorList>
    </citation>
    <scope>NUCLEOTIDE SEQUENCE [LARGE SCALE GENOMIC DNA]</scope>
    <source>
        <strain evidence="5">FeB_12</strain>
    </source>
</reference>
<dbReference type="GO" id="GO:0042956">
    <property type="term" value="P:maltodextrin transmembrane transport"/>
    <property type="evidence" value="ECO:0007669"/>
    <property type="project" value="TreeGrafter"/>
</dbReference>
<feature type="signal peptide" evidence="4">
    <location>
        <begin position="1"/>
        <end position="21"/>
    </location>
</feature>
<evidence type="ECO:0000313" key="6">
    <source>
        <dbReference type="Proteomes" id="UP000250918"/>
    </source>
</evidence>
<dbReference type="Pfam" id="PF13416">
    <property type="entry name" value="SBP_bac_8"/>
    <property type="match status" value="1"/>
</dbReference>
<comment type="similarity">
    <text evidence="1">Belongs to the bacterial solute-binding protein 1 family.</text>
</comment>
<keyword evidence="3 4" id="KW-0732">Signal</keyword>
<name>A0A855WY91_9BACT</name>
<dbReference type="InterPro" id="IPR006059">
    <property type="entry name" value="SBP"/>
</dbReference>
<evidence type="ECO:0000256" key="2">
    <source>
        <dbReference type="ARBA" id="ARBA00022448"/>
    </source>
</evidence>
<dbReference type="Proteomes" id="UP000250918">
    <property type="component" value="Unassembled WGS sequence"/>
</dbReference>
<dbReference type="AlphaFoldDB" id="A0A855WY91"/>
<dbReference type="Gene3D" id="3.40.190.10">
    <property type="entry name" value="Periplasmic binding protein-like II"/>
    <property type="match status" value="2"/>
</dbReference>
<accession>A0A855WY91</accession>